<dbReference type="GO" id="GO:0044874">
    <property type="term" value="P:lipoprotein localization to outer membrane"/>
    <property type="evidence" value="ECO:0007669"/>
    <property type="project" value="TreeGrafter"/>
</dbReference>
<evidence type="ECO:0000256" key="2">
    <source>
        <dbReference type="ARBA" id="ARBA00005236"/>
    </source>
</evidence>
<dbReference type="InterPro" id="IPR051447">
    <property type="entry name" value="Lipoprotein-release_system"/>
</dbReference>
<protein>
    <submittedName>
        <fullName evidence="10">ABC transporter</fullName>
    </submittedName>
</protein>
<dbReference type="AlphaFoldDB" id="A0A0Q9Z502"/>
<gene>
    <name evidence="10" type="ORF">APR42_09550</name>
</gene>
<evidence type="ECO:0000313" key="10">
    <source>
        <dbReference type="EMBL" id="KRG27981.1"/>
    </source>
</evidence>
<evidence type="ECO:0000313" key="11">
    <source>
        <dbReference type="Proteomes" id="UP000051643"/>
    </source>
</evidence>
<keyword evidence="4 7" id="KW-0812">Transmembrane</keyword>
<feature type="transmembrane region" description="Helical" evidence="7">
    <location>
        <begin position="21"/>
        <end position="43"/>
    </location>
</feature>
<dbReference type="Pfam" id="PF02687">
    <property type="entry name" value="FtsX"/>
    <property type="match status" value="1"/>
</dbReference>
<dbReference type="STRING" id="270918.APR42_09550"/>
<dbReference type="PANTHER" id="PTHR30489">
    <property type="entry name" value="LIPOPROTEIN-RELEASING SYSTEM TRANSMEMBRANE PROTEIN LOLE"/>
    <property type="match status" value="1"/>
</dbReference>
<feature type="transmembrane region" description="Helical" evidence="7">
    <location>
        <begin position="386"/>
        <end position="403"/>
    </location>
</feature>
<reference evidence="10" key="1">
    <citation type="submission" date="2015-10" db="EMBL/GenBank/DDBJ databases">
        <title>Draft genome sequence of Salegentibacter mishustinae KCTC 12263.</title>
        <authorList>
            <person name="Lin W."/>
            <person name="Zheng Q."/>
        </authorList>
    </citation>
    <scope>NUCLEOTIDE SEQUENCE [LARGE SCALE GENOMIC DNA]</scope>
    <source>
        <strain evidence="10">KCTC 12263</strain>
    </source>
</reference>
<dbReference type="Proteomes" id="UP000051643">
    <property type="component" value="Unassembled WGS sequence"/>
</dbReference>
<accession>A0A0Q9Z502</accession>
<organism evidence="10 11">
    <name type="scientific">Salegentibacter mishustinae</name>
    <dbReference type="NCBI Taxonomy" id="270918"/>
    <lineage>
        <taxon>Bacteria</taxon>
        <taxon>Pseudomonadati</taxon>
        <taxon>Bacteroidota</taxon>
        <taxon>Flavobacteriia</taxon>
        <taxon>Flavobacteriales</taxon>
        <taxon>Flavobacteriaceae</taxon>
        <taxon>Salegentibacter</taxon>
    </lineage>
</organism>
<evidence type="ECO:0000256" key="5">
    <source>
        <dbReference type="ARBA" id="ARBA00022989"/>
    </source>
</evidence>
<keyword evidence="3" id="KW-1003">Cell membrane</keyword>
<evidence type="ECO:0000256" key="6">
    <source>
        <dbReference type="ARBA" id="ARBA00023136"/>
    </source>
</evidence>
<proteinExistence type="inferred from homology"/>
<evidence type="ECO:0000259" key="9">
    <source>
        <dbReference type="Pfam" id="PF12704"/>
    </source>
</evidence>
<feature type="domain" description="ABC3 transporter permease C-terminal" evidence="8">
    <location>
        <begin position="290"/>
        <end position="413"/>
    </location>
</feature>
<evidence type="ECO:0000256" key="7">
    <source>
        <dbReference type="SAM" id="Phobius"/>
    </source>
</evidence>
<comment type="caution">
    <text evidence="10">The sequence shown here is derived from an EMBL/GenBank/DDBJ whole genome shotgun (WGS) entry which is preliminary data.</text>
</comment>
<comment type="similarity">
    <text evidence="2">Belongs to the ABC-4 integral membrane protein family. LolC/E subfamily.</text>
</comment>
<dbReference type="PANTHER" id="PTHR30489:SF0">
    <property type="entry name" value="LIPOPROTEIN-RELEASING SYSTEM TRANSMEMBRANE PROTEIN LOLE"/>
    <property type="match status" value="1"/>
</dbReference>
<dbReference type="Pfam" id="PF12704">
    <property type="entry name" value="MacB_PCD"/>
    <property type="match status" value="1"/>
</dbReference>
<feature type="transmembrane region" description="Helical" evidence="7">
    <location>
        <begin position="286"/>
        <end position="312"/>
    </location>
</feature>
<dbReference type="OrthoDB" id="9770036at2"/>
<keyword evidence="5 7" id="KW-1133">Transmembrane helix</keyword>
<comment type="subcellular location">
    <subcellularLocation>
        <location evidence="1">Cell membrane</location>
        <topology evidence="1">Multi-pass membrane protein</topology>
    </subcellularLocation>
</comment>
<dbReference type="RefSeq" id="WP_057482653.1">
    <property type="nucleotide sequence ID" value="NZ_BMWR01000004.1"/>
</dbReference>
<evidence type="ECO:0000256" key="4">
    <source>
        <dbReference type="ARBA" id="ARBA00022692"/>
    </source>
</evidence>
<feature type="transmembrane region" description="Helical" evidence="7">
    <location>
        <begin position="333"/>
        <end position="357"/>
    </location>
</feature>
<keyword evidence="11" id="KW-1185">Reference proteome</keyword>
<feature type="domain" description="MacB-like periplasmic core" evidence="9">
    <location>
        <begin position="22"/>
        <end position="257"/>
    </location>
</feature>
<dbReference type="InterPro" id="IPR003838">
    <property type="entry name" value="ABC3_permease_C"/>
</dbReference>
<dbReference type="InterPro" id="IPR025857">
    <property type="entry name" value="MacB_PCD"/>
</dbReference>
<name>A0A0Q9Z502_9FLAO</name>
<evidence type="ECO:0000256" key="1">
    <source>
        <dbReference type="ARBA" id="ARBA00004651"/>
    </source>
</evidence>
<sequence>MRSWKVILEIAKTHLFSKLKSTITASIGVTFGIAAYITLVSFMTGLNTMLDDLILNQVSHIHLFNEIKPSEKQAIALYKDFEDAVPIIHSIKPKQNQIKIHNAFPILNDLEKNKKVQGATPQLQTQIFYLSGNIELGGNLVGVDIIKESKLSNIQDYIIEGSILDLKNTENGILLGAGIAEKMSISRGRKVIVSTAKGDKFPLKVVGIYQSGIADIDNIQSYTNLKTVQRILGEAENYITDINIKLFDISDAPALAGVLEKKYNVSAIDINQMNAQFETGSNIRNLITYAVSITLLIVAGFGIYNIQNMLIYEKMNDIAILKAIGFSGSDVQWIFLSQATFIGVAGGILGLILGLGLSRLIDTIPFETEALPTITTYPIIYNPTDYLIGLVFALLCTFIAAYFPSKKARAIDPVQIIRGN</sequence>
<evidence type="ECO:0000259" key="8">
    <source>
        <dbReference type="Pfam" id="PF02687"/>
    </source>
</evidence>
<evidence type="ECO:0000256" key="3">
    <source>
        <dbReference type="ARBA" id="ARBA00022475"/>
    </source>
</evidence>
<dbReference type="EMBL" id="LKTP01000034">
    <property type="protein sequence ID" value="KRG27981.1"/>
    <property type="molecule type" value="Genomic_DNA"/>
</dbReference>
<dbReference type="GO" id="GO:0098797">
    <property type="term" value="C:plasma membrane protein complex"/>
    <property type="evidence" value="ECO:0007669"/>
    <property type="project" value="TreeGrafter"/>
</dbReference>
<keyword evidence="6 7" id="KW-0472">Membrane</keyword>